<protein>
    <submittedName>
        <fullName evidence="1">Uncharacterized protein</fullName>
    </submittedName>
</protein>
<comment type="caution">
    <text evidence="1">The sequence shown here is derived from an EMBL/GenBank/DDBJ whole genome shotgun (WGS) entry which is preliminary data.</text>
</comment>
<dbReference type="EMBL" id="JPUO02000030">
    <property type="protein sequence ID" value="OQP83534.1"/>
    <property type="molecule type" value="Genomic_DNA"/>
</dbReference>
<dbReference type="AlphaFoldDB" id="A0A1V9HL32"/>
<reference evidence="1 2" key="2">
    <citation type="journal article" date="2017" name="Plant Pathol.">
        <title>Pathogenicity and virulence gene content of Xanthomonas strains infecting Araceae, formerly known as Xanthomonas axonopodis pv. dieffenbachiae.</title>
        <authorList>
            <person name="Constantin E.C."/>
            <person name="Haegeman A."/>
            <person name="Van Vaerenbergh J."/>
            <person name="Baeyen S."/>
            <person name="Van Malderghem C."/>
            <person name="Maes M."/>
            <person name="Cottyn B."/>
        </authorList>
    </citation>
    <scope>NUCLEOTIDE SEQUENCE [LARGE SCALE GENOMIC DNA]</scope>
    <source>
        <strain evidence="2">LMG9055</strain>
    </source>
</reference>
<organism evidence="1 2">
    <name type="scientific">Xanthomonas phaseoli pv. syngonii LMG 9055</name>
    <dbReference type="NCBI Taxonomy" id="1437878"/>
    <lineage>
        <taxon>Bacteria</taxon>
        <taxon>Pseudomonadati</taxon>
        <taxon>Pseudomonadota</taxon>
        <taxon>Gammaproteobacteria</taxon>
        <taxon>Lysobacterales</taxon>
        <taxon>Lysobacteraceae</taxon>
        <taxon>Xanthomonas</taxon>
    </lineage>
</organism>
<dbReference type="Proteomes" id="UP000050343">
    <property type="component" value="Unassembled WGS sequence"/>
</dbReference>
<gene>
    <name evidence="1" type="ORF">IA54_019185</name>
</gene>
<evidence type="ECO:0000313" key="1">
    <source>
        <dbReference type="EMBL" id="OQP83534.1"/>
    </source>
</evidence>
<reference evidence="1 2" key="1">
    <citation type="journal article" date="2016" name="Plant Pathol.">
        <title>Genetic characterization of strains named as Xanthomonas axonopodis pv. dieffenbachiae leads to a taxonomic revision of the X. axonopodis species complex.</title>
        <authorList>
            <person name="Constantin E.C."/>
            <person name="Cleenwerck I."/>
            <person name="Maes M."/>
            <person name="Baeyen S."/>
            <person name="Van Malderghem C."/>
            <person name="De Vos P."/>
            <person name="Cottyn B."/>
        </authorList>
    </citation>
    <scope>NUCLEOTIDE SEQUENCE [LARGE SCALE GENOMIC DNA]</scope>
    <source>
        <strain evidence="2">LMG9055</strain>
    </source>
</reference>
<proteinExistence type="predicted"/>
<sequence>MADAARVVSALKSFDRWHAPWTFLQAVRAAADLDAGDRVLLAQAWAAACHADHWMSARTLDAGAAAAEHALSKRVAWLSPLACRHASYAWR</sequence>
<name>A0A1V9HL32_9XANT</name>
<evidence type="ECO:0000313" key="2">
    <source>
        <dbReference type="Proteomes" id="UP000050343"/>
    </source>
</evidence>
<accession>A0A1V9HL32</accession>